<name>A0A4Z2EGP2_9TELE</name>
<dbReference type="Proteomes" id="UP000314294">
    <property type="component" value="Unassembled WGS sequence"/>
</dbReference>
<evidence type="ECO:0000256" key="1">
    <source>
        <dbReference type="SAM" id="MobiDB-lite"/>
    </source>
</evidence>
<evidence type="ECO:0000313" key="3">
    <source>
        <dbReference type="Proteomes" id="UP000314294"/>
    </source>
</evidence>
<gene>
    <name evidence="2" type="ORF">EYF80_061755</name>
</gene>
<proteinExistence type="predicted"/>
<comment type="caution">
    <text evidence="2">The sequence shown here is derived from an EMBL/GenBank/DDBJ whole genome shotgun (WGS) entry which is preliminary data.</text>
</comment>
<reference evidence="2 3" key="1">
    <citation type="submission" date="2019-03" db="EMBL/GenBank/DDBJ databases">
        <title>First draft genome of Liparis tanakae, snailfish: a comprehensive survey of snailfish specific genes.</title>
        <authorList>
            <person name="Kim W."/>
            <person name="Song I."/>
            <person name="Jeong J.-H."/>
            <person name="Kim D."/>
            <person name="Kim S."/>
            <person name="Ryu S."/>
            <person name="Song J.Y."/>
            <person name="Lee S.K."/>
        </authorList>
    </citation>
    <scope>NUCLEOTIDE SEQUENCE [LARGE SCALE GENOMIC DNA]</scope>
    <source>
        <tissue evidence="2">Muscle</tissue>
    </source>
</reference>
<evidence type="ECO:0000313" key="2">
    <source>
        <dbReference type="EMBL" id="TNN28097.1"/>
    </source>
</evidence>
<protein>
    <submittedName>
        <fullName evidence="2">Uncharacterized protein</fullName>
    </submittedName>
</protein>
<sequence length="86" mass="9440">MPVQRGLWRRQHPAVTQGGGGGCQRLAAQSPPRLVHGIRVGDRHRHMHGEVLLRQCCSSIRRVQVHSGALPRLRAASQAACLQEGH</sequence>
<dbReference type="AlphaFoldDB" id="A0A4Z2EGP2"/>
<feature type="region of interest" description="Disordered" evidence="1">
    <location>
        <begin position="1"/>
        <end position="27"/>
    </location>
</feature>
<keyword evidence="3" id="KW-1185">Reference proteome</keyword>
<dbReference type="EMBL" id="SRLO01007306">
    <property type="protein sequence ID" value="TNN28097.1"/>
    <property type="molecule type" value="Genomic_DNA"/>
</dbReference>
<dbReference type="PROSITE" id="PS51257">
    <property type="entry name" value="PROKAR_LIPOPROTEIN"/>
    <property type="match status" value="1"/>
</dbReference>
<accession>A0A4Z2EGP2</accession>
<organism evidence="2 3">
    <name type="scientific">Liparis tanakae</name>
    <name type="common">Tanaka's snailfish</name>
    <dbReference type="NCBI Taxonomy" id="230148"/>
    <lineage>
        <taxon>Eukaryota</taxon>
        <taxon>Metazoa</taxon>
        <taxon>Chordata</taxon>
        <taxon>Craniata</taxon>
        <taxon>Vertebrata</taxon>
        <taxon>Euteleostomi</taxon>
        <taxon>Actinopterygii</taxon>
        <taxon>Neopterygii</taxon>
        <taxon>Teleostei</taxon>
        <taxon>Neoteleostei</taxon>
        <taxon>Acanthomorphata</taxon>
        <taxon>Eupercaria</taxon>
        <taxon>Perciformes</taxon>
        <taxon>Cottioidei</taxon>
        <taxon>Cottales</taxon>
        <taxon>Liparidae</taxon>
        <taxon>Liparis</taxon>
    </lineage>
</organism>